<sequence>MDSFDAVIMLTWSDWKSEPRSNRYHYATRFSRFVPVLFLQHQFVVRGGLSVESTEVPNLDIVNISVGIRAQEITELKQLLYARGILRPLLWVYDSMNYQPLLDALPAAFRVYHATEDYLTKSDGWGGGWSSGKELIAQSVVRLLKQVDFMVACTEGVANSYLTAGGYCGRYAVIENGCDAEFFLEYAQKVHEKSIRSKPPVAIFQGGINSRLDYALMHDLIRRMPTWDFWFCGKAVESDAWSGLLKLPNVKYHGTLEPDKFAQLMCKSTAGIIPYIQDQWIRNSLPLKAYEYVACGLPVVTVPITALERDSDLMAIATTPAEFEAALLAAEKSRFDPALLQRRRESALARSYNARFDSMCRQLQEVVAAKKAQDKQLKLAILYDSVGSMHVSTIQQHLEAFGKYSNHAVTYVPATPPFWNSSPENIQRMVDFSYFDVVVVHYSVRMSIREHLDEGLARALEIFNGFKILFIQDEYEGTEIARQWMDRLQFNLVYTCVPESGREQVYPSYRFPGTEFLSTLTGYIPENSAIEQYAQPIAQRQLLIAYRGRKLPAVYGDLGYEKYRIGTEMKRLTEVLGVAADIEVDDSKRIYGAAWYQFLGSSRATLGTESGANVFDFDGSLKTAIAKLEAEKPGISYEEISEKILAPYDGLVHMNQISPKVFEAICLRTALVLFEGTYSNVVLPDVHFFALKKDFSNAEEIIRKLQDTALVQAMTERAYEDIVASGKYSYQSFIHAFDADIEARIPRGNCLERLNGPLYFTGSDNRRRQALPTMPTGLLLGSRDNHWKLSDFAVGYMPEMTGHNGNPDFSGLQASQEPLNNSPSAAAYLALQKMWHVLPFGLRVKLARQLGKLVRLNQAVVKPKSLLFQIAHASWHLLPLGIRIRLARVLERG</sequence>
<name>C1DDE0_LARHH</name>
<protein>
    <submittedName>
        <fullName evidence="1">WbmJ</fullName>
    </submittedName>
</protein>
<dbReference type="Pfam" id="PF13692">
    <property type="entry name" value="Glyco_trans_1_4"/>
    <property type="match status" value="1"/>
</dbReference>
<dbReference type="eggNOG" id="COG0438">
    <property type="taxonomic scope" value="Bacteria"/>
</dbReference>
<accession>C1DDE0</accession>
<evidence type="ECO:0000313" key="1">
    <source>
        <dbReference type="EMBL" id="ACO75772.1"/>
    </source>
</evidence>
<organism evidence="1 2">
    <name type="scientific">Laribacter hongkongensis (strain HLHK9)</name>
    <dbReference type="NCBI Taxonomy" id="557598"/>
    <lineage>
        <taxon>Bacteria</taxon>
        <taxon>Pseudomonadati</taxon>
        <taxon>Pseudomonadota</taxon>
        <taxon>Betaproteobacteria</taxon>
        <taxon>Neisseriales</taxon>
        <taxon>Aquaspirillaceae</taxon>
        <taxon>Laribacter</taxon>
    </lineage>
</organism>
<dbReference type="EMBL" id="CP001154">
    <property type="protein sequence ID" value="ACO75772.1"/>
    <property type="molecule type" value="Genomic_DNA"/>
</dbReference>
<dbReference type="HOGENOM" id="CLU_323602_0_0_4"/>
<proteinExistence type="predicted"/>
<dbReference type="AlphaFoldDB" id="C1DDE0"/>
<dbReference type="Proteomes" id="UP000002010">
    <property type="component" value="Chromosome"/>
</dbReference>
<reference evidence="1 2" key="1">
    <citation type="journal article" date="2009" name="PLoS Genet.">
        <title>The complete genome and proteome of Laribacter hongkongensis reveal potential mechanisms for adaptations to different temperatures and habitats.</title>
        <authorList>
            <person name="Woo P.C."/>
            <person name="Lau S.K."/>
            <person name="Tse H."/>
            <person name="Teng J.L."/>
            <person name="Curreem S.O."/>
            <person name="Tsang A.K."/>
            <person name="Fan R.Y."/>
            <person name="Wong G.K."/>
            <person name="Huang Y."/>
            <person name="Loman N.J."/>
            <person name="Snyder L.A."/>
            <person name="Cai J.J."/>
            <person name="Huang J.D."/>
            <person name="Mak W."/>
            <person name="Pallen M.J."/>
            <person name="Lok S."/>
            <person name="Yuen K.Y."/>
        </authorList>
    </citation>
    <scope>NUCLEOTIDE SEQUENCE [LARGE SCALE GENOMIC DNA]</scope>
    <source>
        <strain evidence="1 2">HLHK9</strain>
    </source>
</reference>
<dbReference type="SUPFAM" id="SSF53756">
    <property type="entry name" value="UDP-Glycosyltransferase/glycogen phosphorylase"/>
    <property type="match status" value="1"/>
</dbReference>
<dbReference type="KEGG" id="lhk:LHK_02792"/>
<gene>
    <name evidence="1" type="ordered locus">LHK_02792</name>
</gene>
<evidence type="ECO:0000313" key="2">
    <source>
        <dbReference type="Proteomes" id="UP000002010"/>
    </source>
</evidence>
<dbReference type="RefSeq" id="WP_012698235.1">
    <property type="nucleotide sequence ID" value="NC_012559.1"/>
</dbReference>
<keyword evidence="2" id="KW-1185">Reference proteome</keyword>
<dbReference type="STRING" id="557598.LHK_02792"/>
<dbReference type="Gene3D" id="3.40.50.2000">
    <property type="entry name" value="Glycogen Phosphorylase B"/>
    <property type="match status" value="1"/>
</dbReference>